<accession>A0A829WCN2</accession>
<proteinExistence type="predicted"/>
<dbReference type="EMBL" id="BJLB01000001">
    <property type="protein sequence ID" value="GEA38793.1"/>
    <property type="molecule type" value="Genomic_DNA"/>
</dbReference>
<sequence length="63" mass="7406">MNNKILEEHGIELNNQGIAELYRILDCVCLNCKHRWGDNGGPRFTCKYCRIFDSSSIRFRNKD</sequence>
<evidence type="ECO:0000313" key="3">
    <source>
        <dbReference type="Proteomes" id="UP000315200"/>
    </source>
</evidence>
<name>A0A829WCN2_9FIRM</name>
<evidence type="ECO:0000313" key="1">
    <source>
        <dbReference type="EMBL" id="GEA38793.1"/>
    </source>
</evidence>
<organism evidence="2 3">
    <name type="scientific">Enterocloster clostridioformis</name>
    <dbReference type="NCBI Taxonomy" id="1531"/>
    <lineage>
        <taxon>Bacteria</taxon>
        <taxon>Bacillati</taxon>
        <taxon>Bacillota</taxon>
        <taxon>Clostridia</taxon>
        <taxon>Lachnospirales</taxon>
        <taxon>Lachnospiraceae</taxon>
        <taxon>Enterocloster</taxon>
    </lineage>
</organism>
<comment type="caution">
    <text evidence="2">The sequence shown here is derived from an EMBL/GenBank/DDBJ whole genome shotgun (WGS) entry which is preliminary data.</text>
</comment>
<evidence type="ECO:0000313" key="2">
    <source>
        <dbReference type="EMBL" id="GEA39138.1"/>
    </source>
</evidence>
<dbReference type="Proteomes" id="UP000315200">
    <property type="component" value="Unassembled WGS sequence"/>
</dbReference>
<dbReference type="AlphaFoldDB" id="A0A829WCN2"/>
<dbReference type="EMBL" id="BJLB01000001">
    <property type="protein sequence ID" value="GEA39138.1"/>
    <property type="molecule type" value="Genomic_DNA"/>
</dbReference>
<gene>
    <name evidence="1" type="ORF">Ccl03g_45060</name>
    <name evidence="2" type="ORF">Ccl03g_48510</name>
</gene>
<protein>
    <submittedName>
        <fullName evidence="2">Uncharacterized protein</fullName>
    </submittedName>
</protein>
<reference evidence="2 3" key="1">
    <citation type="submission" date="2019-06" db="EMBL/GenBank/DDBJ databases">
        <title>Draft genome sequence of [Clostridium] clostridioforme NBRC 113352.</title>
        <authorList>
            <person name="Miura T."/>
            <person name="Furukawa M."/>
            <person name="Shimamura M."/>
            <person name="Ohyama Y."/>
            <person name="Yamazoe A."/>
            <person name="Kawasaki H."/>
        </authorList>
    </citation>
    <scope>NUCLEOTIDE SEQUENCE [LARGE SCALE GENOMIC DNA]</scope>
    <source>
        <strain evidence="2 3">NBRC 113352</strain>
    </source>
</reference>